<dbReference type="Proteomes" id="UP001454036">
    <property type="component" value="Unassembled WGS sequence"/>
</dbReference>
<proteinExistence type="predicted"/>
<reference evidence="2 3" key="1">
    <citation type="submission" date="2024-01" db="EMBL/GenBank/DDBJ databases">
        <title>The complete chloroplast genome sequence of Lithospermum erythrorhizon: insights into the phylogenetic relationship among Boraginaceae species and the maternal lineages of purple gromwells.</title>
        <authorList>
            <person name="Okada T."/>
            <person name="Watanabe K."/>
        </authorList>
    </citation>
    <scope>NUCLEOTIDE SEQUENCE [LARGE SCALE GENOMIC DNA]</scope>
</reference>
<feature type="compositionally biased region" description="Polar residues" evidence="1">
    <location>
        <begin position="41"/>
        <end position="54"/>
    </location>
</feature>
<feature type="region of interest" description="Disordered" evidence="1">
    <location>
        <begin position="22"/>
        <end position="54"/>
    </location>
</feature>
<dbReference type="EMBL" id="BAABME010034770">
    <property type="protein sequence ID" value="GAA0157025.1"/>
    <property type="molecule type" value="Genomic_DNA"/>
</dbReference>
<evidence type="ECO:0000313" key="2">
    <source>
        <dbReference type="EMBL" id="GAA0157025.1"/>
    </source>
</evidence>
<dbReference type="AlphaFoldDB" id="A0AAV3Q348"/>
<accession>A0AAV3Q348</accession>
<name>A0AAV3Q348_LITER</name>
<evidence type="ECO:0000256" key="1">
    <source>
        <dbReference type="SAM" id="MobiDB-lite"/>
    </source>
</evidence>
<gene>
    <name evidence="2" type="ORF">LIER_43388</name>
</gene>
<protein>
    <submittedName>
        <fullName evidence="2">Uncharacterized protein</fullName>
    </submittedName>
</protein>
<organism evidence="2 3">
    <name type="scientific">Lithospermum erythrorhizon</name>
    <name type="common">Purple gromwell</name>
    <name type="synonym">Lithospermum officinale var. erythrorhizon</name>
    <dbReference type="NCBI Taxonomy" id="34254"/>
    <lineage>
        <taxon>Eukaryota</taxon>
        <taxon>Viridiplantae</taxon>
        <taxon>Streptophyta</taxon>
        <taxon>Embryophyta</taxon>
        <taxon>Tracheophyta</taxon>
        <taxon>Spermatophyta</taxon>
        <taxon>Magnoliopsida</taxon>
        <taxon>eudicotyledons</taxon>
        <taxon>Gunneridae</taxon>
        <taxon>Pentapetalae</taxon>
        <taxon>asterids</taxon>
        <taxon>lamiids</taxon>
        <taxon>Boraginales</taxon>
        <taxon>Boraginaceae</taxon>
        <taxon>Boraginoideae</taxon>
        <taxon>Lithospermeae</taxon>
        <taxon>Lithospermum</taxon>
    </lineage>
</organism>
<evidence type="ECO:0000313" key="3">
    <source>
        <dbReference type="Proteomes" id="UP001454036"/>
    </source>
</evidence>
<comment type="caution">
    <text evidence="2">The sequence shown here is derived from an EMBL/GenBank/DDBJ whole genome shotgun (WGS) entry which is preliminary data.</text>
</comment>
<sequence length="71" mass="7914">MSTPSAALVQVYAMKMLHDKENRKNLKTLKDDRATKREQETGASAYNQGRKSTNSDGCFAAIFKRVHPTAV</sequence>
<keyword evidence="3" id="KW-1185">Reference proteome</keyword>
<feature type="compositionally biased region" description="Basic and acidic residues" evidence="1">
    <location>
        <begin position="22"/>
        <end position="40"/>
    </location>
</feature>